<name>A0A1T0CBJ3_9GAMM</name>
<reference evidence="2 3" key="1">
    <citation type="submission" date="2017-02" db="EMBL/GenBank/DDBJ databases">
        <title>Draft genome sequence of Moraxella lincolnii CCUG 9405T type strain.</title>
        <authorList>
            <person name="Salva-Serra F."/>
            <person name="Engstrom-Jakobsson H."/>
            <person name="Thorell K."/>
            <person name="Jaen-Luchoro D."/>
            <person name="Gonzales-Siles L."/>
            <person name="Karlsson R."/>
            <person name="Yazdan S."/>
            <person name="Boulund F."/>
            <person name="Johnning A."/>
            <person name="Engstrand L."/>
            <person name="Kristiansson E."/>
            <person name="Moore E."/>
        </authorList>
    </citation>
    <scope>NUCLEOTIDE SEQUENCE [LARGE SCALE GENOMIC DNA]</scope>
    <source>
        <strain evidence="2 3">CCUG 9405</strain>
    </source>
</reference>
<organism evidence="2 3">
    <name type="scientific">Lwoffella lincolnii</name>
    <dbReference type="NCBI Taxonomy" id="90241"/>
    <lineage>
        <taxon>Bacteria</taxon>
        <taxon>Pseudomonadati</taxon>
        <taxon>Pseudomonadota</taxon>
        <taxon>Gammaproteobacteria</taxon>
        <taxon>Moraxellales</taxon>
        <taxon>Moraxellaceae</taxon>
        <taxon>Lwoffella</taxon>
    </lineage>
</organism>
<dbReference type="OrthoDB" id="6649975at2"/>
<protein>
    <submittedName>
        <fullName evidence="2">Uncharacterized protein</fullName>
    </submittedName>
</protein>
<evidence type="ECO:0000313" key="3">
    <source>
        <dbReference type="Proteomes" id="UP000191094"/>
    </source>
</evidence>
<dbReference type="EMBL" id="MUYT01000014">
    <property type="protein sequence ID" value="OOS19715.1"/>
    <property type="molecule type" value="Genomic_DNA"/>
</dbReference>
<keyword evidence="1" id="KW-0472">Membrane</keyword>
<evidence type="ECO:0000256" key="1">
    <source>
        <dbReference type="SAM" id="Phobius"/>
    </source>
</evidence>
<evidence type="ECO:0000313" key="2">
    <source>
        <dbReference type="EMBL" id="OOS19715.1"/>
    </source>
</evidence>
<gene>
    <name evidence="2" type="ORF">B0682_08200</name>
</gene>
<accession>A0A1T0CBJ3</accession>
<keyword evidence="1" id="KW-0812">Transmembrane</keyword>
<keyword evidence="3" id="KW-1185">Reference proteome</keyword>
<proteinExistence type="predicted"/>
<feature type="transmembrane region" description="Helical" evidence="1">
    <location>
        <begin position="62"/>
        <end position="82"/>
    </location>
</feature>
<dbReference type="AlphaFoldDB" id="A0A1T0CBJ3"/>
<dbReference type="Proteomes" id="UP000191094">
    <property type="component" value="Unassembled WGS sequence"/>
</dbReference>
<keyword evidence="1" id="KW-1133">Transmembrane helix</keyword>
<sequence>MRKVQATFHVGWFELCKKTKQKQSIMVKYIMKKCPNCHKKCIDFLEYSSKCPCCKETIQTPVFFSAYLMIVLMIVMSVGIYINSYFLMTFAFLMIVIYKLFSYQIDLLLFPLVVKNE</sequence>
<comment type="caution">
    <text evidence="2">The sequence shown here is derived from an EMBL/GenBank/DDBJ whole genome shotgun (WGS) entry which is preliminary data.</text>
</comment>
<feature type="transmembrane region" description="Helical" evidence="1">
    <location>
        <begin position="88"/>
        <end position="114"/>
    </location>
</feature>